<dbReference type="STRING" id="1580092.NADRNF5_0884"/>
<dbReference type="Proteomes" id="UP000032408">
    <property type="component" value="Chromosome"/>
</dbReference>
<dbReference type="HOGENOM" id="CLU_1307861_0_0_2"/>
<proteinExistence type="predicted"/>
<evidence type="ECO:0000313" key="2">
    <source>
        <dbReference type="Proteomes" id="UP000032408"/>
    </source>
</evidence>
<name>A0A0D5C1Y3_9ARCH</name>
<keyword evidence="2" id="KW-1185">Reference proteome</keyword>
<reference evidence="2" key="1">
    <citation type="submission" date="2015-03" db="EMBL/GenBank/DDBJ databases">
        <title>Characterization of two novel Thaumarchaeota isolated from the Northern Adriatic Sea.</title>
        <authorList>
            <person name="Bayer B."/>
            <person name="Vojvoda J."/>
            <person name="Offre P."/>
            <person name="Srivastava A."/>
            <person name="Elisabeth N."/>
            <person name="Garcia J.A.L."/>
            <person name="Schleper C."/>
            <person name="Herndl G.J."/>
        </authorList>
    </citation>
    <scope>NUCLEOTIDE SEQUENCE [LARGE SCALE GENOMIC DNA]</scope>
    <source>
        <strain evidence="2">NF5</strain>
    </source>
</reference>
<accession>A0A0D5C1Y3</accession>
<organism evidence="1 2">
    <name type="scientific">Nitrosopumilus adriaticus</name>
    <dbReference type="NCBI Taxonomy" id="1580092"/>
    <lineage>
        <taxon>Archaea</taxon>
        <taxon>Nitrososphaerota</taxon>
        <taxon>Nitrososphaeria</taxon>
        <taxon>Nitrosopumilales</taxon>
        <taxon>Nitrosopumilaceae</taxon>
        <taxon>Nitrosopumilus</taxon>
    </lineage>
</organism>
<dbReference type="EMBL" id="CP011070">
    <property type="protein sequence ID" value="AJW70578.1"/>
    <property type="molecule type" value="Genomic_DNA"/>
</dbReference>
<sequence length="214" mass="23972">MMNKLILISILIGLLIIGAVSIVIFSEDSSESQIQKTVYENNFTFYDVEKIEKSLEEKNIFMSTPVAITDHTVSQYCTYFDSTNEQKTVEYCTTTALLNSDDQTIGNLNMGGTTDGPVMALAILDASPFLDSRYDEVNSVFKIMVETLVCDCWEQRQPGGFDTVKSWIDAASEKYEKSSQATMKSEITGLDNKRLILEITSSGESYLWTLLVLK</sequence>
<protein>
    <submittedName>
        <fullName evidence="1">Extracellular protein</fullName>
    </submittedName>
</protein>
<dbReference type="AlphaFoldDB" id="A0A0D5C1Y3"/>
<gene>
    <name evidence="1" type="ORF">NADRNF5_0884</name>
</gene>
<evidence type="ECO:0000313" key="1">
    <source>
        <dbReference type="EMBL" id="AJW70578.1"/>
    </source>
</evidence>
<reference evidence="1 2" key="2">
    <citation type="journal article" date="2016" name="ISME J.">
        <title>Physiological and genomic characterization of two novel marine thaumarchaeal strains indicates niche differentiation.</title>
        <authorList>
            <person name="Bayer B."/>
            <person name="Vojvoda J."/>
            <person name="Offre P."/>
            <person name="Alves R.J."/>
            <person name="Elisabeth N.H."/>
            <person name="Garcia J.A."/>
            <person name="Volland J.M."/>
            <person name="Srivastava A."/>
            <person name="Schleper C."/>
            <person name="Herndl G.J."/>
        </authorList>
    </citation>
    <scope>NUCLEOTIDE SEQUENCE [LARGE SCALE GENOMIC DNA]</scope>
    <source>
        <strain evidence="1 2">NF5</strain>
    </source>
</reference>
<dbReference type="KEGG" id="nin:NADRNF5_0884"/>